<dbReference type="SUPFAM" id="SSF50685">
    <property type="entry name" value="Barwin-like endoglucanases"/>
    <property type="match status" value="1"/>
</dbReference>
<dbReference type="EMBL" id="CP001615">
    <property type="protein sequence ID" value="ACQ68948.1"/>
    <property type="molecule type" value="Genomic_DNA"/>
</dbReference>
<feature type="compositionally biased region" description="Basic and acidic residues" evidence="2">
    <location>
        <begin position="52"/>
        <end position="104"/>
    </location>
</feature>
<dbReference type="PANTHER" id="PTHR39160">
    <property type="entry name" value="CELL WALL-BINDING PROTEIN YOCH"/>
    <property type="match status" value="1"/>
</dbReference>
<keyword evidence="5" id="KW-1185">Reference proteome</keyword>
<dbReference type="InterPro" id="IPR051933">
    <property type="entry name" value="Resuscitation_pf_RpfB"/>
</dbReference>
<dbReference type="InterPro" id="IPR010611">
    <property type="entry name" value="3D_dom"/>
</dbReference>
<dbReference type="GO" id="GO:0004553">
    <property type="term" value="F:hydrolase activity, hydrolyzing O-glycosyl compounds"/>
    <property type="evidence" value="ECO:0007669"/>
    <property type="project" value="InterPro"/>
</dbReference>
<proteinExistence type="predicted"/>
<dbReference type="PANTHER" id="PTHR39160:SF4">
    <property type="entry name" value="RESUSCITATION-PROMOTING FACTOR RPFB"/>
    <property type="match status" value="1"/>
</dbReference>
<feature type="compositionally biased region" description="Low complexity" evidence="2">
    <location>
        <begin position="1"/>
        <end position="20"/>
    </location>
</feature>
<evidence type="ECO:0000256" key="2">
    <source>
        <dbReference type="SAM" id="MobiDB-lite"/>
    </source>
</evidence>
<evidence type="ECO:0000313" key="5">
    <source>
        <dbReference type="Proteomes" id="UP000000716"/>
    </source>
</evidence>
<dbReference type="CDD" id="cd14667">
    <property type="entry name" value="3D_containing_proteins"/>
    <property type="match status" value="1"/>
</dbReference>
<gene>
    <name evidence="4" type="ordered locus">EAT1b_0013</name>
</gene>
<sequence>MYGQKATEQATPEPTQPETTTRLDEGGTSAGEVSVALRQGVCRNITGSEGAAKGHEREPQSASRDRSSTYDTDRTERGEPRAYNRKDGPASRDVADGTTERESEATAGGAALEDATAGGTTEESEIPQESRQSEGTTDRVDNRNGGGSDGVALDPAGSFTITAYTAGYESTQKQPGEPGYGITTTGTYVQEGRTIAADWSVLPPGTVVRIEGLPGNYVVEDRGGAVNGQHIDLYVADLDRAQAWGRQTRHVTIVTVQ</sequence>
<protein>
    <submittedName>
        <fullName evidence="4">3D domain protein</fullName>
    </submittedName>
</protein>
<dbReference type="GO" id="GO:0019867">
    <property type="term" value="C:outer membrane"/>
    <property type="evidence" value="ECO:0007669"/>
    <property type="project" value="InterPro"/>
</dbReference>
<dbReference type="Gene3D" id="2.40.40.10">
    <property type="entry name" value="RlpA-like domain"/>
    <property type="match status" value="1"/>
</dbReference>
<dbReference type="HOGENOM" id="CLU_1080721_0_0_9"/>
<feature type="region of interest" description="Disordered" evidence="2">
    <location>
        <begin position="1"/>
        <end position="155"/>
    </location>
</feature>
<dbReference type="eggNOG" id="COG3584">
    <property type="taxonomic scope" value="Bacteria"/>
</dbReference>
<dbReference type="AlphaFoldDB" id="C4L0N0"/>
<name>C4L0N0_EXISA</name>
<dbReference type="Pfam" id="PF06725">
    <property type="entry name" value="3D"/>
    <property type="match status" value="1"/>
</dbReference>
<reference evidence="4 5" key="1">
    <citation type="journal article" date="2011" name="J. Bacteriol.">
        <title>Complete genome sequence of the Thermophilic Bacterium Exiguobacterium sp. AT1b.</title>
        <authorList>
            <person name="Vishnivetskaya T.A."/>
            <person name="Lucas S."/>
            <person name="Copeland A."/>
            <person name="Lapidus A."/>
            <person name="Glavina Del Rio T."/>
            <person name="Dalin E."/>
            <person name="Tice H."/>
            <person name="Bruce D.C."/>
            <person name="Goodwin L.A."/>
            <person name="Pitluck S."/>
            <person name="Saunders E."/>
            <person name="Brettin T."/>
            <person name="Detter C."/>
            <person name="Han C."/>
            <person name="Larimer F."/>
            <person name="Land M.L."/>
            <person name="Hauser L.J."/>
            <person name="Kyrpides N.C."/>
            <person name="Ovchinnikova G."/>
            <person name="Kathariou S."/>
            <person name="Ramaley R.F."/>
            <person name="Rodrigues D.F."/>
            <person name="Hendrix C."/>
            <person name="Richardson P."/>
            <person name="Tiedje J.M."/>
        </authorList>
    </citation>
    <scope>NUCLEOTIDE SEQUENCE [LARGE SCALE GENOMIC DNA]</scope>
    <source>
        <strain evidence="5">ATCC BAA-1283 / AT1b</strain>
    </source>
</reference>
<dbReference type="InterPro" id="IPR059180">
    <property type="entry name" value="3D_YorM"/>
</dbReference>
<evidence type="ECO:0000313" key="4">
    <source>
        <dbReference type="EMBL" id="ACQ68948.1"/>
    </source>
</evidence>
<evidence type="ECO:0000256" key="1">
    <source>
        <dbReference type="ARBA" id="ARBA00022729"/>
    </source>
</evidence>
<keyword evidence="1" id="KW-0732">Signal</keyword>
<dbReference type="InterPro" id="IPR036908">
    <property type="entry name" value="RlpA-like_sf"/>
</dbReference>
<dbReference type="KEGG" id="eat:EAT1b_0013"/>
<organism evidence="4 5">
    <name type="scientific">Exiguobacterium sp. (strain ATCC BAA-1283 / AT1b)</name>
    <dbReference type="NCBI Taxonomy" id="360911"/>
    <lineage>
        <taxon>Bacteria</taxon>
        <taxon>Bacillati</taxon>
        <taxon>Bacillota</taxon>
        <taxon>Bacilli</taxon>
        <taxon>Bacillales</taxon>
        <taxon>Bacillales Family XII. Incertae Sedis</taxon>
        <taxon>Exiguobacterium</taxon>
    </lineage>
</organism>
<dbReference type="GO" id="GO:0009254">
    <property type="term" value="P:peptidoglycan turnover"/>
    <property type="evidence" value="ECO:0007669"/>
    <property type="project" value="InterPro"/>
</dbReference>
<accession>C4L0N0</accession>
<feature type="domain" description="3D" evidence="3">
    <location>
        <begin position="193"/>
        <end position="255"/>
    </location>
</feature>
<dbReference type="Proteomes" id="UP000000716">
    <property type="component" value="Chromosome"/>
</dbReference>
<dbReference type="STRING" id="360911.EAT1b_0013"/>
<evidence type="ECO:0000259" key="3">
    <source>
        <dbReference type="Pfam" id="PF06725"/>
    </source>
</evidence>